<feature type="region of interest" description="Disordered" evidence="1">
    <location>
        <begin position="1"/>
        <end position="23"/>
    </location>
</feature>
<protein>
    <submittedName>
        <fullName evidence="2">Uncharacterized protein</fullName>
    </submittedName>
</protein>
<dbReference type="EMBL" id="LRGB01001036">
    <property type="protein sequence ID" value="KZS13795.1"/>
    <property type="molecule type" value="Genomic_DNA"/>
</dbReference>
<organism evidence="2 3">
    <name type="scientific">Daphnia magna</name>
    <dbReference type="NCBI Taxonomy" id="35525"/>
    <lineage>
        <taxon>Eukaryota</taxon>
        <taxon>Metazoa</taxon>
        <taxon>Ecdysozoa</taxon>
        <taxon>Arthropoda</taxon>
        <taxon>Crustacea</taxon>
        <taxon>Branchiopoda</taxon>
        <taxon>Diplostraca</taxon>
        <taxon>Cladocera</taxon>
        <taxon>Anomopoda</taxon>
        <taxon>Daphniidae</taxon>
        <taxon>Daphnia</taxon>
    </lineage>
</organism>
<evidence type="ECO:0000313" key="2">
    <source>
        <dbReference type="EMBL" id="KZS13795.1"/>
    </source>
</evidence>
<feature type="compositionally biased region" description="Polar residues" evidence="1">
    <location>
        <begin position="14"/>
        <end position="23"/>
    </location>
</feature>
<gene>
    <name evidence="2" type="ORF">APZ42_021187</name>
</gene>
<evidence type="ECO:0000256" key="1">
    <source>
        <dbReference type="SAM" id="MobiDB-lite"/>
    </source>
</evidence>
<feature type="compositionally biased region" description="Basic residues" evidence="1">
    <location>
        <begin position="1"/>
        <end position="12"/>
    </location>
</feature>
<reference evidence="2 3" key="1">
    <citation type="submission" date="2016-03" db="EMBL/GenBank/DDBJ databases">
        <title>EvidentialGene: Evidence-directed Construction of Genes on Genomes.</title>
        <authorList>
            <person name="Gilbert D.G."/>
            <person name="Choi J.-H."/>
            <person name="Mockaitis K."/>
            <person name="Colbourne J."/>
            <person name="Pfrender M."/>
        </authorList>
    </citation>
    <scope>NUCLEOTIDE SEQUENCE [LARGE SCALE GENOMIC DNA]</scope>
    <source>
        <strain evidence="2 3">Xinb3</strain>
        <tissue evidence="2">Complete organism</tissue>
    </source>
</reference>
<accession>A0A164X239</accession>
<keyword evidence="3" id="KW-1185">Reference proteome</keyword>
<sequence>MTNQVKKRKRHCSLSGTSESTSQIVLQRNGEKNHGLILAELDGNENV</sequence>
<comment type="caution">
    <text evidence="2">The sequence shown here is derived from an EMBL/GenBank/DDBJ whole genome shotgun (WGS) entry which is preliminary data.</text>
</comment>
<evidence type="ECO:0000313" key="3">
    <source>
        <dbReference type="Proteomes" id="UP000076858"/>
    </source>
</evidence>
<dbReference type="Proteomes" id="UP000076858">
    <property type="component" value="Unassembled WGS sequence"/>
</dbReference>
<dbReference type="AlphaFoldDB" id="A0A164X239"/>
<proteinExistence type="predicted"/>
<name>A0A164X239_9CRUS</name>